<protein>
    <recommendedName>
        <fullName evidence="3">Chromo domain-containing protein</fullName>
    </recommendedName>
</protein>
<organism evidence="1 2">
    <name type="scientific">Sphaerobolus stellatus (strain SS14)</name>
    <dbReference type="NCBI Taxonomy" id="990650"/>
    <lineage>
        <taxon>Eukaryota</taxon>
        <taxon>Fungi</taxon>
        <taxon>Dikarya</taxon>
        <taxon>Basidiomycota</taxon>
        <taxon>Agaricomycotina</taxon>
        <taxon>Agaricomycetes</taxon>
        <taxon>Phallomycetidae</taxon>
        <taxon>Geastrales</taxon>
        <taxon>Sphaerobolaceae</taxon>
        <taxon>Sphaerobolus</taxon>
    </lineage>
</organism>
<gene>
    <name evidence="1" type="ORF">M422DRAFT_252930</name>
</gene>
<dbReference type="OrthoDB" id="3158924at2759"/>
<dbReference type="AlphaFoldDB" id="A0A0C9UKS8"/>
<dbReference type="Gene3D" id="2.40.50.40">
    <property type="match status" value="1"/>
</dbReference>
<dbReference type="Proteomes" id="UP000054279">
    <property type="component" value="Unassembled WGS sequence"/>
</dbReference>
<dbReference type="SUPFAM" id="SSF54160">
    <property type="entry name" value="Chromo domain-like"/>
    <property type="match status" value="1"/>
</dbReference>
<accession>A0A0C9UKS8</accession>
<proteinExistence type="predicted"/>
<dbReference type="InterPro" id="IPR016197">
    <property type="entry name" value="Chromo-like_dom_sf"/>
</dbReference>
<evidence type="ECO:0000313" key="2">
    <source>
        <dbReference type="Proteomes" id="UP000054279"/>
    </source>
</evidence>
<dbReference type="HOGENOM" id="CLU_132807_0_0_1"/>
<name>A0A0C9UKS8_SPHS4</name>
<evidence type="ECO:0000313" key="1">
    <source>
        <dbReference type="EMBL" id="KIJ43688.1"/>
    </source>
</evidence>
<keyword evidence="2" id="KW-1185">Reference proteome</keyword>
<reference evidence="1 2" key="1">
    <citation type="submission" date="2014-06" db="EMBL/GenBank/DDBJ databases">
        <title>Evolutionary Origins and Diversification of the Mycorrhizal Mutualists.</title>
        <authorList>
            <consortium name="DOE Joint Genome Institute"/>
            <consortium name="Mycorrhizal Genomics Consortium"/>
            <person name="Kohler A."/>
            <person name="Kuo A."/>
            <person name="Nagy L.G."/>
            <person name="Floudas D."/>
            <person name="Copeland A."/>
            <person name="Barry K.W."/>
            <person name="Cichocki N."/>
            <person name="Veneault-Fourrey C."/>
            <person name="LaButti K."/>
            <person name="Lindquist E.A."/>
            <person name="Lipzen A."/>
            <person name="Lundell T."/>
            <person name="Morin E."/>
            <person name="Murat C."/>
            <person name="Riley R."/>
            <person name="Ohm R."/>
            <person name="Sun H."/>
            <person name="Tunlid A."/>
            <person name="Henrissat B."/>
            <person name="Grigoriev I.V."/>
            <person name="Hibbett D.S."/>
            <person name="Martin F."/>
        </authorList>
    </citation>
    <scope>NUCLEOTIDE SEQUENCE [LARGE SCALE GENOMIC DNA]</scope>
    <source>
        <strain evidence="1 2">SS14</strain>
    </source>
</reference>
<evidence type="ECO:0008006" key="3">
    <source>
        <dbReference type="Google" id="ProtNLM"/>
    </source>
</evidence>
<sequence length="139" mass="16110">MRGPYKALQAQNESSNVVLELPEELKARKIHATFHNSLIRPHVPNNDTRFPNREAKAFYDFGTDNEQEWFVEVIIGHEWANEGLQFRVQWTLGDVTWEPLSGVKELEALDRYLELCGVKRPCDLPKSVSQMNNSTKKRN</sequence>
<dbReference type="EMBL" id="KN837121">
    <property type="protein sequence ID" value="KIJ43688.1"/>
    <property type="molecule type" value="Genomic_DNA"/>
</dbReference>